<dbReference type="EMBL" id="RRYP01013242">
    <property type="protein sequence ID" value="TNV76622.1"/>
    <property type="molecule type" value="Genomic_DNA"/>
</dbReference>
<dbReference type="InterPro" id="IPR002347">
    <property type="entry name" value="SDR_fam"/>
</dbReference>
<organism evidence="4 5">
    <name type="scientific">Halteria grandinella</name>
    <dbReference type="NCBI Taxonomy" id="5974"/>
    <lineage>
        <taxon>Eukaryota</taxon>
        <taxon>Sar</taxon>
        <taxon>Alveolata</taxon>
        <taxon>Ciliophora</taxon>
        <taxon>Intramacronucleata</taxon>
        <taxon>Spirotrichea</taxon>
        <taxon>Stichotrichia</taxon>
        <taxon>Sporadotrichida</taxon>
        <taxon>Halteriidae</taxon>
        <taxon>Halteria</taxon>
    </lineage>
</organism>
<proteinExistence type="inferred from homology"/>
<dbReference type="SUPFAM" id="SSF51735">
    <property type="entry name" value="NAD(P)-binding Rossmann-fold domains"/>
    <property type="match status" value="1"/>
</dbReference>
<dbReference type="Gene3D" id="3.40.50.720">
    <property type="entry name" value="NAD(P)-binding Rossmann-like Domain"/>
    <property type="match status" value="1"/>
</dbReference>
<name>A0A8J8SZH4_HALGN</name>
<reference evidence="4" key="1">
    <citation type="submission" date="2019-06" db="EMBL/GenBank/DDBJ databases">
        <authorList>
            <person name="Zheng W."/>
        </authorList>
    </citation>
    <scope>NUCLEOTIDE SEQUENCE</scope>
    <source>
        <strain evidence="4">QDHG01</strain>
    </source>
</reference>
<keyword evidence="2" id="KW-0560">Oxidoreductase</keyword>
<dbReference type="AlphaFoldDB" id="A0A8J8SZH4"/>
<dbReference type="Pfam" id="PF00106">
    <property type="entry name" value="adh_short"/>
    <property type="match status" value="1"/>
</dbReference>
<dbReference type="OrthoDB" id="1274115at2759"/>
<dbReference type="PRINTS" id="PR00080">
    <property type="entry name" value="SDRFAMILY"/>
</dbReference>
<dbReference type="Proteomes" id="UP000785679">
    <property type="component" value="Unassembled WGS sequence"/>
</dbReference>
<dbReference type="PANTHER" id="PTHR44196">
    <property type="entry name" value="DEHYDROGENASE/REDUCTASE SDR FAMILY MEMBER 7B"/>
    <property type="match status" value="1"/>
</dbReference>
<sequence>MFCYIIGLAIALYWVKRYISWKNCDLRAAFEGKVAFITGGSSGIGEELTKELVKLGAKKVVIASRNVTEMERVKRECAHPDRVDFVQIDLSKPKEAMDKAIDYINKSELKSTGVDFVFNNAGLVMKEELINTDFQYCEYMINTNLMSHIAITKAFLPFMVENKRGHLVNTNSIAGMIGTRSLYSASKFGMTGFFKALRSEVKQHGINVTNIYPEFVKTNISKNALTGQGQQYGKTDDNIASGVDVDWAANVILKGVALKEHEVIVGRPMFHILPYVCALSSTISSRVTQMAYNKYKKDQEKSQKKE</sequence>
<evidence type="ECO:0000313" key="5">
    <source>
        <dbReference type="Proteomes" id="UP000785679"/>
    </source>
</evidence>
<evidence type="ECO:0000256" key="1">
    <source>
        <dbReference type="ARBA" id="ARBA00006484"/>
    </source>
</evidence>
<accession>A0A8J8SZH4</accession>
<protein>
    <submittedName>
        <fullName evidence="4">Uncharacterized protein</fullName>
    </submittedName>
</protein>
<evidence type="ECO:0000256" key="3">
    <source>
        <dbReference type="RuleBase" id="RU000363"/>
    </source>
</evidence>
<evidence type="ECO:0000313" key="4">
    <source>
        <dbReference type="EMBL" id="TNV76622.1"/>
    </source>
</evidence>
<dbReference type="InterPro" id="IPR036291">
    <property type="entry name" value="NAD(P)-bd_dom_sf"/>
</dbReference>
<gene>
    <name evidence="4" type="ORF">FGO68_gene8780</name>
</gene>
<dbReference type="PANTHER" id="PTHR44196:SF1">
    <property type="entry name" value="DEHYDROGENASE_REDUCTASE SDR FAMILY MEMBER 7B"/>
    <property type="match status" value="1"/>
</dbReference>
<dbReference type="GO" id="GO:0016020">
    <property type="term" value="C:membrane"/>
    <property type="evidence" value="ECO:0007669"/>
    <property type="project" value="TreeGrafter"/>
</dbReference>
<dbReference type="PRINTS" id="PR00081">
    <property type="entry name" value="GDHRDH"/>
</dbReference>
<keyword evidence="5" id="KW-1185">Reference proteome</keyword>
<comment type="caution">
    <text evidence="4">The sequence shown here is derived from an EMBL/GenBank/DDBJ whole genome shotgun (WGS) entry which is preliminary data.</text>
</comment>
<comment type="similarity">
    <text evidence="1 3">Belongs to the short-chain dehydrogenases/reductases (SDR) family.</text>
</comment>
<evidence type="ECO:0000256" key="2">
    <source>
        <dbReference type="ARBA" id="ARBA00023002"/>
    </source>
</evidence>
<dbReference type="GO" id="GO:0016491">
    <property type="term" value="F:oxidoreductase activity"/>
    <property type="evidence" value="ECO:0007669"/>
    <property type="project" value="UniProtKB-KW"/>
</dbReference>